<dbReference type="AlphaFoldDB" id="A0AAP3AKW8"/>
<organism evidence="3 4">
    <name type="scientific">Micrococcus luteus</name>
    <name type="common">Micrococcus lysodeikticus</name>
    <dbReference type="NCBI Taxonomy" id="1270"/>
    <lineage>
        <taxon>Bacteria</taxon>
        <taxon>Bacillati</taxon>
        <taxon>Actinomycetota</taxon>
        <taxon>Actinomycetes</taxon>
        <taxon>Micrococcales</taxon>
        <taxon>Micrococcaceae</taxon>
        <taxon>Micrococcus</taxon>
    </lineage>
</organism>
<dbReference type="InterPro" id="IPR025159">
    <property type="entry name" value="AbiEi_N"/>
</dbReference>
<sequence>MQRDVAITTLEQLGSGQWGLVTTAQAEAVGVPRVKLSRLQKAGVLQRIRQGVYALPSAGYEPLQDLRAAWLSTSPSQTVDERLDDEQAALVSHLSAAHVHGLGDVIPTQHEFTLGRRRQTSTSDLRFHRAEVSGDDRDVVHGLLVTSVTRTVVDLADGGMDFDHLATVVRDALAHPDVKPQQLGPRLNDAARRLGFHAGEELVRQSLERVGMPAVAKNLTDWAILPPVKEETSFILDTAPLSAVLAGIADSIPKIDAQGLAEMTRTIHSLGERLRPFADIHAALMKELTEALPSRAEIEHMSSAPPASLEKIRRLNSLSPGAQRVDSAVPERDLDEEKEL</sequence>
<evidence type="ECO:0000259" key="2">
    <source>
        <dbReference type="Pfam" id="PF13338"/>
    </source>
</evidence>
<comment type="caution">
    <text evidence="3">The sequence shown here is derived from an EMBL/GenBank/DDBJ whole genome shotgun (WGS) entry which is preliminary data.</text>
</comment>
<reference evidence="3" key="1">
    <citation type="submission" date="2023-06" db="EMBL/GenBank/DDBJ databases">
        <title>lsaBGC provides a comprehensive framework for evolutionary analysis of biosynthetic gene clusters within focal taxa.</title>
        <authorList>
            <person name="Salamzade R."/>
            <person name="Sandstrom S."/>
            <person name="Kalan L.R."/>
        </authorList>
    </citation>
    <scope>NUCLEOTIDE SEQUENCE</scope>
    <source>
        <strain evidence="3">P3-SID899</strain>
    </source>
</reference>
<dbReference type="Pfam" id="PF13338">
    <property type="entry name" value="AbiEi_4"/>
    <property type="match status" value="1"/>
</dbReference>
<dbReference type="EMBL" id="JALXKZ020000019">
    <property type="protein sequence ID" value="MCV7629372.1"/>
    <property type="molecule type" value="Genomic_DNA"/>
</dbReference>
<accession>A0AAP3AKW8</accession>
<feature type="domain" description="AbiEi antitoxin N-terminal" evidence="2">
    <location>
        <begin position="15"/>
        <end position="56"/>
    </location>
</feature>
<evidence type="ECO:0000313" key="4">
    <source>
        <dbReference type="Proteomes" id="UP001205867"/>
    </source>
</evidence>
<name>A0AAP3AKW8_MICLU</name>
<dbReference type="Proteomes" id="UP001205867">
    <property type="component" value="Unassembled WGS sequence"/>
</dbReference>
<evidence type="ECO:0000256" key="1">
    <source>
        <dbReference type="SAM" id="MobiDB-lite"/>
    </source>
</evidence>
<evidence type="ECO:0000313" key="3">
    <source>
        <dbReference type="EMBL" id="MCV7629372.1"/>
    </source>
</evidence>
<gene>
    <name evidence="3" type="ORF">M3A82_008475</name>
</gene>
<proteinExistence type="predicted"/>
<protein>
    <submittedName>
        <fullName evidence="3">Type IV toxin-antitoxin system AbiEi family antitoxin domain-containing protein</fullName>
    </submittedName>
</protein>
<feature type="region of interest" description="Disordered" evidence="1">
    <location>
        <begin position="315"/>
        <end position="340"/>
    </location>
</feature>